<dbReference type="Proteomes" id="UP000051660">
    <property type="component" value="Unassembled WGS sequence"/>
</dbReference>
<dbReference type="SUPFAM" id="SSF51445">
    <property type="entry name" value="(Trans)glycosidases"/>
    <property type="match status" value="1"/>
</dbReference>
<dbReference type="EMBL" id="LLYB01000081">
    <property type="protein sequence ID" value="KRR21376.1"/>
    <property type="molecule type" value="Genomic_DNA"/>
</dbReference>
<accession>A0A0R3MUT0</accession>
<sequence>MIHKCSEGSSYTDPMRAENCSAALAAGLGISTYHWLSPGSDPRDQMEFYLELLEPQNGERVVVDYEEDGCQLSDLKAAIAAILDINDTLRVTVYSGHLIKEQLSGRDDYLAENCDLWLAQYTSGTPTWETATWPEWALWQYSETGVIPGIDDAYVDLNNFNGDEEAFLAWINPAGEEPTPVPPPITRAVTVDIEAPPGVQVSVNGTTMSYTHRALRASLK</sequence>
<dbReference type="InterPro" id="IPR017853">
    <property type="entry name" value="GH"/>
</dbReference>
<dbReference type="PANTHER" id="PTHR34135">
    <property type="entry name" value="LYSOZYME"/>
    <property type="match status" value="1"/>
</dbReference>
<organism evidence="2 3">
    <name type="scientific">Bradyrhizobium lablabi</name>
    <dbReference type="NCBI Taxonomy" id="722472"/>
    <lineage>
        <taxon>Bacteria</taxon>
        <taxon>Pseudomonadati</taxon>
        <taxon>Pseudomonadota</taxon>
        <taxon>Alphaproteobacteria</taxon>
        <taxon>Hyphomicrobiales</taxon>
        <taxon>Nitrobacteraceae</taxon>
        <taxon>Bradyrhizobium</taxon>
    </lineage>
</organism>
<evidence type="ECO:0000313" key="3">
    <source>
        <dbReference type="Proteomes" id="UP000051660"/>
    </source>
</evidence>
<dbReference type="GO" id="GO:0009253">
    <property type="term" value="P:peptidoglycan catabolic process"/>
    <property type="evidence" value="ECO:0007669"/>
    <property type="project" value="InterPro"/>
</dbReference>
<dbReference type="InterPro" id="IPR002053">
    <property type="entry name" value="Glyco_hydro_25"/>
</dbReference>
<dbReference type="CDD" id="cd00599">
    <property type="entry name" value="GH25_muramidase"/>
    <property type="match status" value="1"/>
</dbReference>
<proteinExistence type="inferred from homology"/>
<comment type="similarity">
    <text evidence="1">Belongs to the glycosyl hydrolase 25 family.</text>
</comment>
<reference evidence="2 3" key="1">
    <citation type="submission" date="2014-03" db="EMBL/GenBank/DDBJ databases">
        <title>Bradyrhizobium valentinum sp. nov., isolated from effective nodules of Lupinus mariae-josephae, a lupine endemic of basic-lime soils in Eastern Spain.</title>
        <authorList>
            <person name="Duran D."/>
            <person name="Rey L."/>
            <person name="Navarro A."/>
            <person name="Busquets A."/>
            <person name="Imperial J."/>
            <person name="Ruiz-Argueso T."/>
        </authorList>
    </citation>
    <scope>NUCLEOTIDE SEQUENCE [LARGE SCALE GENOMIC DNA]</scope>
    <source>
        <strain evidence="2 3">CCBAU 23086</strain>
    </source>
</reference>
<dbReference type="GO" id="GO:0003796">
    <property type="term" value="F:lysozyme activity"/>
    <property type="evidence" value="ECO:0007669"/>
    <property type="project" value="InterPro"/>
</dbReference>
<dbReference type="AlphaFoldDB" id="A0A0R3MUT0"/>
<dbReference type="Gene3D" id="3.20.20.80">
    <property type="entry name" value="Glycosidases"/>
    <property type="match status" value="1"/>
</dbReference>
<dbReference type="GO" id="GO:0016998">
    <property type="term" value="P:cell wall macromolecule catabolic process"/>
    <property type="evidence" value="ECO:0007669"/>
    <property type="project" value="InterPro"/>
</dbReference>
<dbReference type="PROSITE" id="PS51904">
    <property type="entry name" value="GLYCOSYL_HYDROL_F25_2"/>
    <property type="match status" value="1"/>
</dbReference>
<evidence type="ECO:0008006" key="4">
    <source>
        <dbReference type="Google" id="ProtNLM"/>
    </source>
</evidence>
<dbReference type="PANTHER" id="PTHR34135:SF2">
    <property type="entry name" value="LYSOZYME"/>
    <property type="match status" value="1"/>
</dbReference>
<gene>
    <name evidence="2" type="ORF">CQ14_06920</name>
</gene>
<dbReference type="OrthoDB" id="9798192at2"/>
<evidence type="ECO:0000256" key="1">
    <source>
        <dbReference type="ARBA" id="ARBA00010646"/>
    </source>
</evidence>
<dbReference type="GO" id="GO:0016052">
    <property type="term" value="P:carbohydrate catabolic process"/>
    <property type="evidence" value="ECO:0007669"/>
    <property type="project" value="TreeGrafter"/>
</dbReference>
<dbReference type="Pfam" id="PF01183">
    <property type="entry name" value="Glyco_hydro_25"/>
    <property type="match status" value="1"/>
</dbReference>
<evidence type="ECO:0000313" key="2">
    <source>
        <dbReference type="EMBL" id="KRR21376.1"/>
    </source>
</evidence>
<name>A0A0R3MUT0_9BRAD</name>
<comment type="caution">
    <text evidence="2">The sequence shown here is derived from an EMBL/GenBank/DDBJ whole genome shotgun (WGS) entry which is preliminary data.</text>
</comment>
<protein>
    <recommendedName>
        <fullName evidence="4">Lysozyme</fullName>
    </recommendedName>
</protein>